<proteinExistence type="inferred from homology"/>
<evidence type="ECO:0000256" key="4">
    <source>
        <dbReference type="ARBA" id="ARBA00022963"/>
    </source>
</evidence>
<evidence type="ECO:0000256" key="1">
    <source>
        <dbReference type="ARBA" id="ARBA00010701"/>
    </source>
</evidence>
<dbReference type="InterPro" id="IPR000073">
    <property type="entry name" value="AB_hydrolase_1"/>
</dbReference>
<dbReference type="RefSeq" id="XP_015602093.1">
    <property type="nucleotide sequence ID" value="XM_015746607.2"/>
</dbReference>
<reference evidence="9" key="1">
    <citation type="submission" date="2025-08" db="UniProtKB">
        <authorList>
            <consortium name="RefSeq"/>
        </authorList>
    </citation>
    <scope>IDENTIFICATION</scope>
</reference>
<feature type="domain" description="AB hydrolase-1" evidence="7">
    <location>
        <begin position="98"/>
        <end position="378"/>
    </location>
</feature>
<evidence type="ECO:0000256" key="6">
    <source>
        <dbReference type="ARBA" id="ARBA00023180"/>
    </source>
</evidence>
<keyword evidence="3" id="KW-0378">Hydrolase</keyword>
<dbReference type="GO" id="GO:0016042">
    <property type="term" value="P:lipid catabolic process"/>
    <property type="evidence" value="ECO:0007669"/>
    <property type="project" value="UniProtKB-KW"/>
</dbReference>
<protein>
    <submittedName>
        <fullName evidence="9">Gastric triacylglycerol lipase</fullName>
    </submittedName>
</protein>
<dbReference type="InterPro" id="IPR029058">
    <property type="entry name" value="AB_hydrolase_fold"/>
</dbReference>
<organism evidence="8 9">
    <name type="scientific">Cephus cinctus</name>
    <name type="common">Wheat stem sawfly</name>
    <dbReference type="NCBI Taxonomy" id="211228"/>
    <lineage>
        <taxon>Eukaryota</taxon>
        <taxon>Metazoa</taxon>
        <taxon>Ecdysozoa</taxon>
        <taxon>Arthropoda</taxon>
        <taxon>Hexapoda</taxon>
        <taxon>Insecta</taxon>
        <taxon>Pterygota</taxon>
        <taxon>Neoptera</taxon>
        <taxon>Endopterygota</taxon>
        <taxon>Hymenoptera</taxon>
        <taxon>Cephoidea</taxon>
        <taxon>Cephidae</taxon>
        <taxon>Cephus</taxon>
    </lineage>
</organism>
<gene>
    <name evidence="9" type="primary">LOC107271038</name>
</gene>
<accession>A0AAJ7FPM5</accession>
<sequence length="398" mass="45919">MEVLIRRLERYFDAKKLTVNVGKMKVMRFRKGGGRQKQVDCGWKGKRIEEVKEFKYLGYTFKKNGKQDGHIKERVKKAYEGHEADSFYVLFLFYLIAAYLMADQGYDVWLGNNRGNIYSRNHTSISPKDKCFWDFSFHELGLYDLPAIIDYVIEITGSSRIFYVGHSQGSTQFFVMISTFPEYNSKIILMGGLAPAAYTSNIRGPVTKLAQLTYLGVWVGEKFGYPEFGSRSNWGKFLASFLCHNEALTQILCKNIFFLIAGFNEEDLNLANFPVIIGHIPAGASWKQFVHYGQGFINPGYFRHFDYGNIQINFEIYNASEPLEYNLESVTTPVALFSSNNDWLATPEDVNMLRKKLPNIVLDYEFSMNSFNHYDFIWGCRAPHLVFDTLLNLMAKYL</sequence>
<dbReference type="FunFam" id="3.40.50.1820:FF:000057">
    <property type="entry name" value="Lipase"/>
    <property type="match status" value="1"/>
</dbReference>
<keyword evidence="5" id="KW-0443">Lipid metabolism</keyword>
<dbReference type="PANTHER" id="PTHR11005">
    <property type="entry name" value="LYSOSOMAL ACID LIPASE-RELATED"/>
    <property type="match status" value="1"/>
</dbReference>
<dbReference type="SUPFAM" id="SSF53474">
    <property type="entry name" value="alpha/beta-Hydrolases"/>
    <property type="match status" value="1"/>
</dbReference>
<dbReference type="GO" id="GO:0016787">
    <property type="term" value="F:hydrolase activity"/>
    <property type="evidence" value="ECO:0007669"/>
    <property type="project" value="UniProtKB-KW"/>
</dbReference>
<evidence type="ECO:0000256" key="2">
    <source>
        <dbReference type="ARBA" id="ARBA00022729"/>
    </source>
</evidence>
<comment type="similarity">
    <text evidence="1">Belongs to the AB hydrolase superfamily. Lipase family.</text>
</comment>
<keyword evidence="4" id="KW-0442">Lipid degradation</keyword>
<dbReference type="Gene3D" id="3.40.50.1820">
    <property type="entry name" value="alpha/beta hydrolase"/>
    <property type="match status" value="1"/>
</dbReference>
<evidence type="ECO:0000256" key="5">
    <source>
        <dbReference type="ARBA" id="ARBA00023098"/>
    </source>
</evidence>
<keyword evidence="6" id="KW-0325">Glycoprotein</keyword>
<evidence type="ECO:0000313" key="9">
    <source>
        <dbReference type="RefSeq" id="XP_015602093.1"/>
    </source>
</evidence>
<dbReference type="Proteomes" id="UP000694920">
    <property type="component" value="Unplaced"/>
</dbReference>
<keyword evidence="2" id="KW-0732">Signal</keyword>
<dbReference type="Pfam" id="PF00561">
    <property type="entry name" value="Abhydrolase_1"/>
    <property type="match status" value="1"/>
</dbReference>
<evidence type="ECO:0000256" key="3">
    <source>
        <dbReference type="ARBA" id="ARBA00022801"/>
    </source>
</evidence>
<dbReference type="KEGG" id="ccin:107271038"/>
<keyword evidence="8" id="KW-1185">Reference proteome</keyword>
<evidence type="ECO:0000313" key="8">
    <source>
        <dbReference type="Proteomes" id="UP000694920"/>
    </source>
</evidence>
<evidence type="ECO:0000259" key="7">
    <source>
        <dbReference type="Pfam" id="PF00561"/>
    </source>
</evidence>
<dbReference type="AlphaFoldDB" id="A0AAJ7FPM5"/>
<name>A0AAJ7FPM5_CEPCN</name>
<dbReference type="GeneID" id="107271038"/>